<dbReference type="Gene3D" id="3.40.50.720">
    <property type="entry name" value="NAD(P)-binding Rossmann-like Domain"/>
    <property type="match status" value="1"/>
</dbReference>
<dbReference type="AlphaFoldDB" id="A0A8H2XYI6"/>
<accession>A0A8H2XYI6</accession>
<proteinExistence type="inferred from homology"/>
<dbReference type="Gene3D" id="3.30.360.10">
    <property type="entry name" value="Dihydrodipicolinate Reductase, domain 2"/>
    <property type="match status" value="1"/>
</dbReference>
<name>A0A8H2XYI6_9AGAM</name>
<dbReference type="Gene3D" id="2.40.30.270">
    <property type="match status" value="1"/>
</dbReference>
<evidence type="ECO:0000313" key="10">
    <source>
        <dbReference type="EMBL" id="CAE6436625.1"/>
    </source>
</evidence>
<feature type="domain" description="AAA+ ATPase" evidence="9">
    <location>
        <begin position="549"/>
        <end position="722"/>
    </location>
</feature>
<comment type="similarity">
    <text evidence="2">Belongs to the Gfo/Idh/MocA family.</text>
</comment>
<dbReference type="InterPro" id="IPR000683">
    <property type="entry name" value="Gfo/Idh/MocA-like_OxRdtase_N"/>
</dbReference>
<keyword evidence="6" id="KW-0067">ATP-binding</keyword>
<comment type="caution">
    <text evidence="10">The sequence shown here is derived from an EMBL/GenBank/DDBJ whole genome shotgun (WGS) entry which is preliminary data.</text>
</comment>
<dbReference type="SUPFAM" id="SSF51735">
    <property type="entry name" value="NAD(P)-binding Rossmann-fold domains"/>
    <property type="match status" value="1"/>
</dbReference>
<gene>
    <name evidence="10" type="ORF">RDB_LOCUS30877</name>
</gene>
<dbReference type="InterPro" id="IPR027417">
    <property type="entry name" value="P-loop_NTPase"/>
</dbReference>
<dbReference type="InterPro" id="IPR041679">
    <property type="entry name" value="DNA2/NAM7-like_C"/>
</dbReference>
<dbReference type="PANTHER" id="PTHR43788">
    <property type="entry name" value="DNA2/NAM7 HELICASE FAMILY MEMBER"/>
    <property type="match status" value="1"/>
</dbReference>
<keyword evidence="5" id="KW-0347">Helicase</keyword>
<dbReference type="GO" id="GO:0016787">
    <property type="term" value="F:hydrolase activity"/>
    <property type="evidence" value="ECO:0007669"/>
    <property type="project" value="UniProtKB-KW"/>
</dbReference>
<dbReference type="InterPro" id="IPR036291">
    <property type="entry name" value="NAD(P)-bd_dom_sf"/>
</dbReference>
<keyword evidence="4" id="KW-0378">Hydrolase</keyword>
<feature type="compositionally biased region" description="Low complexity" evidence="7">
    <location>
        <begin position="757"/>
        <end position="777"/>
    </location>
</feature>
<evidence type="ECO:0000256" key="1">
    <source>
        <dbReference type="ARBA" id="ARBA00007913"/>
    </source>
</evidence>
<dbReference type="CDD" id="cd18808">
    <property type="entry name" value="SF1_C_Upf1"/>
    <property type="match status" value="1"/>
</dbReference>
<feature type="region of interest" description="Disordered" evidence="7">
    <location>
        <begin position="755"/>
        <end position="836"/>
    </location>
</feature>
<comment type="similarity">
    <text evidence="1">Belongs to the DNA2/NAM7 helicase family.</text>
</comment>
<dbReference type="InterPro" id="IPR047187">
    <property type="entry name" value="SF1_C_Upf1"/>
</dbReference>
<evidence type="ECO:0000256" key="4">
    <source>
        <dbReference type="ARBA" id="ARBA00022801"/>
    </source>
</evidence>
<keyword evidence="8" id="KW-0732">Signal</keyword>
<evidence type="ECO:0000313" key="11">
    <source>
        <dbReference type="Proteomes" id="UP000663853"/>
    </source>
</evidence>
<protein>
    <recommendedName>
        <fullName evidence="9">AAA+ ATPase domain-containing protein</fullName>
    </recommendedName>
</protein>
<feature type="chain" id="PRO_5034748663" description="AAA+ ATPase domain-containing protein" evidence="8">
    <location>
        <begin position="19"/>
        <end position="1091"/>
    </location>
</feature>
<dbReference type="Proteomes" id="UP000663853">
    <property type="component" value="Unassembled WGS sequence"/>
</dbReference>
<dbReference type="SUPFAM" id="SSF55347">
    <property type="entry name" value="Glyceraldehyde-3-phosphate dehydrogenase-like, C-terminal domain"/>
    <property type="match status" value="1"/>
</dbReference>
<feature type="compositionally biased region" description="Polar residues" evidence="7">
    <location>
        <begin position="780"/>
        <end position="795"/>
    </location>
</feature>
<dbReference type="InterPro" id="IPR050534">
    <property type="entry name" value="Coronavir_polyprotein_1ab"/>
</dbReference>
<evidence type="ECO:0000256" key="6">
    <source>
        <dbReference type="ARBA" id="ARBA00022840"/>
    </source>
</evidence>
<dbReference type="EMBL" id="CAJMXA010000591">
    <property type="protein sequence ID" value="CAE6436625.1"/>
    <property type="molecule type" value="Genomic_DNA"/>
</dbReference>
<dbReference type="InterPro" id="IPR003593">
    <property type="entry name" value="AAA+_ATPase"/>
</dbReference>
<dbReference type="Pfam" id="PF13087">
    <property type="entry name" value="AAA_12"/>
    <property type="match status" value="1"/>
</dbReference>
<feature type="region of interest" description="Disordered" evidence="7">
    <location>
        <begin position="410"/>
        <end position="431"/>
    </location>
</feature>
<dbReference type="GO" id="GO:0005524">
    <property type="term" value="F:ATP binding"/>
    <property type="evidence" value="ECO:0007669"/>
    <property type="project" value="UniProtKB-KW"/>
</dbReference>
<sequence>MAPIGLAILGAAYIPALAVHGSEKYALKAVYSRSKSSSASLAALAKERLGASPVVYSEDGASEGGLDAILARPDIQAVIVILPLTQQPDIVLKALAAGKNVLSEKPVAKDVKTGLDLIEKWEKDFKPKGLIWRVAENFEVEPGVIEAGKRIKAGAIGKVRFFNCSMIFPVLKDNKYYQTSWRTVPDYQGGFLLDAGVHTNAVLRRVLGPSFQFGTAKVSSFASLTRDYLAPHDTFQAVIQAAPTSDEHPPQGINEMSCAAKPGFGRYILTITGTEGNMTFQSVTKPPEEADLALAKASAFNAGSTEKPVIPHWRITITGPDGSKTEEVDKISSGVYEELGSLHNALSGNEDGNGEPREALLDVALIQVGRLLDEPSLIELERPSAYHASPNFPPHTFRPGDIARIEANTTGTAGKRGAKAPKKQIQASGDTDTQASVEGVVYKVSDTRIVVSVEAESQDIELPERCRVVKLANSVTFDRMDRAIDSLERLVTQQASDGPPSGVQSLPLAQSLLALKPLDRYTPISDKLTFMDDNLNDSQKEAVKFALDSPEIALIHGPPGTGKTQTLVEIIRQLVQQGKRVLVCGASNLAVDNLLERLVPHQIPLTRIGHPARILGNLHTETLDAQAARSDQAALAADAKSELEEAMTSLAGKGKARLRGLERKKMWEEVKELRKEYRKREKVIVQSVLSEAKIVLATCHSSGGRQLANMRFDVVCIDEACQALEAVCWISILKGSKLILAGDPLQLPPTIISLNGSSHKSSTTKPASSTTTKNPKSGKPSKSTQRSKIAPSNSSKEAHPVSEESGVDSPANSDNEGDPSAIPPIQSTKTGSPRLVPSKSLEVTLFQRLEQMHGPSIKRMLTTQYRYRYLHSPKMAINSMYPRMHKKIADFPSETLYGSALISHESVASHLLRDLPGVSTDQGLAEVTSEPVVFFDTAGCEFYERVGNEEGGDEGSRSNENEATLVKRWVEELVSAGLTAAQIAIITPYQAQVTLLVSILRPTYPELEIGTVDGMQGREKDAVILSLVRSNDKREVGFLKEKRRLNVAMTRPRRHLCVVGDSSTVEKGGAYLKKWMTWLENNADVRYAGDP</sequence>
<evidence type="ECO:0000256" key="2">
    <source>
        <dbReference type="ARBA" id="ARBA00010928"/>
    </source>
</evidence>
<feature type="signal peptide" evidence="8">
    <location>
        <begin position="1"/>
        <end position="18"/>
    </location>
</feature>
<dbReference type="Pfam" id="PF01408">
    <property type="entry name" value="GFO_IDH_MocA"/>
    <property type="match status" value="1"/>
</dbReference>
<keyword evidence="3" id="KW-0547">Nucleotide-binding</keyword>
<evidence type="ECO:0000256" key="8">
    <source>
        <dbReference type="SAM" id="SignalP"/>
    </source>
</evidence>
<dbReference type="Pfam" id="PF22725">
    <property type="entry name" value="GFO_IDH_MocA_C3"/>
    <property type="match status" value="1"/>
</dbReference>
<evidence type="ECO:0000256" key="7">
    <source>
        <dbReference type="SAM" id="MobiDB-lite"/>
    </source>
</evidence>
<dbReference type="Pfam" id="PF13086">
    <property type="entry name" value="AAA_11"/>
    <property type="match status" value="1"/>
</dbReference>
<evidence type="ECO:0000256" key="3">
    <source>
        <dbReference type="ARBA" id="ARBA00022741"/>
    </source>
</evidence>
<dbReference type="SMART" id="SM00382">
    <property type="entry name" value="AAA"/>
    <property type="match status" value="1"/>
</dbReference>
<organism evidence="10 11">
    <name type="scientific">Rhizoctonia solani</name>
    <dbReference type="NCBI Taxonomy" id="456999"/>
    <lineage>
        <taxon>Eukaryota</taxon>
        <taxon>Fungi</taxon>
        <taxon>Dikarya</taxon>
        <taxon>Basidiomycota</taxon>
        <taxon>Agaricomycotina</taxon>
        <taxon>Agaricomycetes</taxon>
        <taxon>Cantharellales</taxon>
        <taxon>Ceratobasidiaceae</taxon>
        <taxon>Rhizoctonia</taxon>
    </lineage>
</organism>
<reference evidence="10" key="1">
    <citation type="submission" date="2021-01" db="EMBL/GenBank/DDBJ databases">
        <authorList>
            <person name="Kaushik A."/>
        </authorList>
    </citation>
    <scope>NUCLEOTIDE SEQUENCE</scope>
    <source>
        <strain evidence="10">AG6-10EEA</strain>
    </source>
</reference>
<dbReference type="CDD" id="cd18044">
    <property type="entry name" value="DEXXQc_SMUBP2"/>
    <property type="match status" value="1"/>
</dbReference>
<dbReference type="GO" id="GO:0043139">
    <property type="term" value="F:5'-3' DNA helicase activity"/>
    <property type="evidence" value="ECO:0007669"/>
    <property type="project" value="TreeGrafter"/>
</dbReference>
<dbReference type="SUPFAM" id="SSF52540">
    <property type="entry name" value="P-loop containing nucleoside triphosphate hydrolases"/>
    <property type="match status" value="1"/>
</dbReference>
<dbReference type="PANTHER" id="PTHR43788:SF8">
    <property type="entry name" value="DNA-BINDING PROTEIN SMUBP-2"/>
    <property type="match status" value="1"/>
</dbReference>
<dbReference type="InterPro" id="IPR041677">
    <property type="entry name" value="DNA2/NAM7_AAA_11"/>
</dbReference>
<dbReference type="InterPro" id="IPR055170">
    <property type="entry name" value="GFO_IDH_MocA-like_dom"/>
</dbReference>
<evidence type="ECO:0000259" key="9">
    <source>
        <dbReference type="SMART" id="SM00382"/>
    </source>
</evidence>
<dbReference type="Gene3D" id="3.40.50.300">
    <property type="entry name" value="P-loop containing nucleotide triphosphate hydrolases"/>
    <property type="match status" value="2"/>
</dbReference>
<evidence type="ECO:0000256" key="5">
    <source>
        <dbReference type="ARBA" id="ARBA00022806"/>
    </source>
</evidence>